<dbReference type="FunFam" id="3.30.40.10:FF:000208">
    <property type="entry name" value="Zinc finger protein-related isoform 1"/>
    <property type="match status" value="1"/>
</dbReference>
<dbReference type="Proteomes" id="UP000193240">
    <property type="component" value="Unassembled WGS sequence"/>
</dbReference>
<dbReference type="InterPro" id="IPR037274">
    <property type="entry name" value="Znf_CHY_sf"/>
</dbReference>
<evidence type="ECO:0000256" key="5">
    <source>
        <dbReference type="SAM" id="MobiDB-lite"/>
    </source>
</evidence>
<dbReference type="OMA" id="VVSMPCG"/>
<dbReference type="Gene3D" id="2.20.28.10">
    <property type="match status" value="1"/>
</dbReference>
<sequence>MSLISSYFIEPVVRAGRRLSFGTGAAPVSDAAEPLSHANQVPSSTAPPQNGGAEADSEAPAARDAPQSPDGRPAHLLERIRRYSSFTRRPNDVVVDEELEMSDDDGAISAATTTTTTTTTTATAPIAIPSDANMSANPSRPLEHRLRSLDLDPPTSSAPAASTAVAGAGLGTAGQNAGMSESLPADDGFTHLRARIHEIRALDIPEQARAQMVHGLMIERYNHMRPTSPSSFVSHDRPVTPSSAHSVFSEYHASSPLSAASEVDTDNPYNLRPGDTSPSYRSIEHNDDDDDEDQIEEELVLGCKHYKRNVKVQCYDCRHWYTCRHCHDEVEDHALNRKATQNMLCMACGTPQRASDTCKQCGIESACYYCDICKLWDNNPRKKIYHCPDCGICRRGAGLGKDYTHCQRCNVCITISHADSHVCIPRATDSGCPICTDYLFTSSAAVVSMPCGHYMHKQCYTLYMETAYKCPICKKSAVKMDLQWRKLTSAIEAQPMPGQFENTRAIIQCNDCSRKSSVKYHWLGNQCENCDSYNTNELRILNGPDSEEAANTLLDADANSGSRSPASVSSPQSQALRSPRYYFQPDEPEETWLPGQLPSFPFQMPQFPGRPRMPDMPQIPRMPGFPSLPQFPQFPNMPRMPQMPQMPQVRRDAEEMLERFRRSMDAYLNPTGEVRDEQVPFIDLGGDERRETTEATDGTQVKGPYLPQYYFERFSQALTRFRNELNPGMEEIPDLNLAEDQEPEGVQFRGEGRGRLEWRVNTDDDGDDDASDDGSSSDESHHEDEEDEEEDDDDDDHNESDGHKRKKDWDLPGHL</sequence>
<evidence type="ECO:0000259" key="8">
    <source>
        <dbReference type="PROSITE" id="PS51270"/>
    </source>
</evidence>
<feature type="compositionally biased region" description="Polar residues" evidence="5">
    <location>
        <begin position="37"/>
        <end position="48"/>
    </location>
</feature>
<evidence type="ECO:0000256" key="3">
    <source>
        <dbReference type="ARBA" id="ARBA00022833"/>
    </source>
</evidence>
<feature type="region of interest" description="Disordered" evidence="5">
    <location>
        <begin position="734"/>
        <end position="815"/>
    </location>
</feature>
<dbReference type="InterPro" id="IPR037275">
    <property type="entry name" value="Znf_CTCHY_sf"/>
</dbReference>
<keyword evidence="2 4" id="KW-0863">Zinc-finger</keyword>
<reference evidence="9 10" key="1">
    <citation type="journal article" date="2017" name="Genome Announc.">
        <title>Genome sequence of the saprophytic ascomycete Epicoccum nigrum ICMP 19927 strain isolated from New Zealand.</title>
        <authorList>
            <person name="Fokin M."/>
            <person name="Fleetwood D."/>
            <person name="Weir B.S."/>
            <person name="Villas-Boas S.G."/>
        </authorList>
    </citation>
    <scope>NUCLEOTIDE SEQUENCE [LARGE SCALE GENOMIC DNA]</scope>
    <source>
        <strain evidence="9 10">ICMP 19927</strain>
    </source>
</reference>
<dbReference type="SMART" id="SM00184">
    <property type="entry name" value="RING"/>
    <property type="match status" value="1"/>
</dbReference>
<evidence type="ECO:0000256" key="1">
    <source>
        <dbReference type="ARBA" id="ARBA00022723"/>
    </source>
</evidence>
<dbReference type="SUPFAM" id="SSF161245">
    <property type="entry name" value="Zinc hairpin stack"/>
    <property type="match status" value="1"/>
</dbReference>
<evidence type="ECO:0000256" key="2">
    <source>
        <dbReference type="ARBA" id="ARBA00022771"/>
    </source>
</evidence>
<accession>A0A1Y2M6J1</accession>
<dbReference type="SUPFAM" id="SSF57850">
    <property type="entry name" value="RING/U-box"/>
    <property type="match status" value="1"/>
</dbReference>
<feature type="domain" description="CTCHY-type" evidence="8">
    <location>
        <begin position="365"/>
        <end position="431"/>
    </location>
</feature>
<keyword evidence="10" id="KW-1185">Reference proteome</keyword>
<dbReference type="InParanoid" id="A0A1Y2M6J1"/>
<protein>
    <recommendedName>
        <fullName evidence="11">RING-type domain-containing protein</fullName>
    </recommendedName>
</protein>
<dbReference type="PROSITE" id="PS51270">
    <property type="entry name" value="ZF_CTCHY"/>
    <property type="match status" value="1"/>
</dbReference>
<dbReference type="PROSITE" id="PS50089">
    <property type="entry name" value="ZF_RING_2"/>
    <property type="match status" value="1"/>
</dbReference>
<dbReference type="InterPro" id="IPR008913">
    <property type="entry name" value="Znf_CHY"/>
</dbReference>
<dbReference type="Pfam" id="PF13639">
    <property type="entry name" value="zf-RING_2"/>
    <property type="match status" value="1"/>
</dbReference>
<evidence type="ECO:0000256" key="4">
    <source>
        <dbReference type="PROSITE-ProRule" id="PRU00601"/>
    </source>
</evidence>
<dbReference type="PROSITE" id="PS51266">
    <property type="entry name" value="ZF_CHY"/>
    <property type="match status" value="1"/>
</dbReference>
<dbReference type="InterPro" id="IPR017921">
    <property type="entry name" value="Znf_CTCHY"/>
</dbReference>
<evidence type="ECO:0000313" key="9">
    <source>
        <dbReference type="EMBL" id="OSS51714.1"/>
    </source>
</evidence>
<dbReference type="Gene3D" id="3.30.40.10">
    <property type="entry name" value="Zinc/RING finger domain, C3HC4 (zinc finger)"/>
    <property type="match status" value="1"/>
</dbReference>
<dbReference type="STRING" id="105696.A0A1Y2M6J1"/>
<dbReference type="GO" id="GO:0005634">
    <property type="term" value="C:nucleus"/>
    <property type="evidence" value="ECO:0007669"/>
    <property type="project" value="TreeGrafter"/>
</dbReference>
<feature type="compositionally biased region" description="Acidic residues" evidence="5">
    <location>
        <begin position="784"/>
        <end position="798"/>
    </location>
</feature>
<dbReference type="InterPro" id="IPR013083">
    <property type="entry name" value="Znf_RING/FYVE/PHD"/>
</dbReference>
<evidence type="ECO:0000259" key="7">
    <source>
        <dbReference type="PROSITE" id="PS51266"/>
    </source>
</evidence>
<dbReference type="PANTHER" id="PTHR21319:SF0">
    <property type="entry name" value="AND RING FINGER DOMAIN PROTEIN, PUTATIVE (AFU_ORTHOLOGUE AFUA_1G08900)-RELATED"/>
    <property type="match status" value="1"/>
</dbReference>
<feature type="domain" description="RING-type" evidence="6">
    <location>
        <begin position="432"/>
        <end position="474"/>
    </location>
</feature>
<name>A0A1Y2M6J1_EPING</name>
<dbReference type="GO" id="GO:0016567">
    <property type="term" value="P:protein ubiquitination"/>
    <property type="evidence" value="ECO:0007669"/>
    <property type="project" value="TreeGrafter"/>
</dbReference>
<gene>
    <name evidence="9" type="ORF">B5807_03812</name>
</gene>
<dbReference type="CDD" id="cd16464">
    <property type="entry name" value="RING-H2_Pirh2-like"/>
    <property type="match status" value="1"/>
</dbReference>
<keyword evidence="1" id="KW-0479">Metal-binding</keyword>
<feature type="compositionally biased region" description="Acidic residues" evidence="5">
    <location>
        <begin position="734"/>
        <end position="743"/>
    </location>
</feature>
<dbReference type="GO" id="GO:0006511">
    <property type="term" value="P:ubiquitin-dependent protein catabolic process"/>
    <property type="evidence" value="ECO:0007669"/>
    <property type="project" value="TreeGrafter"/>
</dbReference>
<dbReference type="InterPro" id="IPR039512">
    <property type="entry name" value="RCHY1_zinc-ribbon"/>
</dbReference>
<feature type="compositionally biased region" description="Basic and acidic residues" evidence="5">
    <location>
        <begin position="750"/>
        <end position="762"/>
    </location>
</feature>
<evidence type="ECO:0000259" key="6">
    <source>
        <dbReference type="PROSITE" id="PS50089"/>
    </source>
</evidence>
<keyword evidence="3" id="KW-0862">Zinc</keyword>
<dbReference type="Pfam" id="PF14599">
    <property type="entry name" value="zinc_ribbon_6"/>
    <property type="match status" value="1"/>
</dbReference>
<evidence type="ECO:0008006" key="11">
    <source>
        <dbReference type="Google" id="ProtNLM"/>
    </source>
</evidence>
<dbReference type="AlphaFoldDB" id="A0A1Y2M6J1"/>
<dbReference type="EMBL" id="KZ107840">
    <property type="protein sequence ID" value="OSS51714.1"/>
    <property type="molecule type" value="Genomic_DNA"/>
</dbReference>
<dbReference type="Pfam" id="PF05495">
    <property type="entry name" value="zf-CHY"/>
    <property type="match status" value="1"/>
</dbReference>
<feature type="region of interest" description="Disordered" evidence="5">
    <location>
        <begin position="27"/>
        <end position="75"/>
    </location>
</feature>
<proteinExistence type="predicted"/>
<dbReference type="PANTHER" id="PTHR21319">
    <property type="entry name" value="RING FINGER AND CHY ZINC FINGER DOMAIN-CONTAINING PROTEIN 1"/>
    <property type="match status" value="1"/>
</dbReference>
<organism evidence="9 10">
    <name type="scientific">Epicoccum nigrum</name>
    <name type="common">Soil fungus</name>
    <name type="synonym">Epicoccum purpurascens</name>
    <dbReference type="NCBI Taxonomy" id="105696"/>
    <lineage>
        <taxon>Eukaryota</taxon>
        <taxon>Fungi</taxon>
        <taxon>Dikarya</taxon>
        <taxon>Ascomycota</taxon>
        <taxon>Pezizomycotina</taxon>
        <taxon>Dothideomycetes</taxon>
        <taxon>Pleosporomycetidae</taxon>
        <taxon>Pleosporales</taxon>
        <taxon>Pleosporineae</taxon>
        <taxon>Didymellaceae</taxon>
        <taxon>Epicoccum</taxon>
    </lineage>
</organism>
<feature type="region of interest" description="Disordered" evidence="5">
    <location>
        <begin position="257"/>
        <end position="291"/>
    </location>
</feature>
<feature type="domain" description="CHY-type" evidence="7">
    <location>
        <begin position="296"/>
        <end position="363"/>
    </location>
</feature>
<evidence type="ECO:0000313" key="10">
    <source>
        <dbReference type="Proteomes" id="UP000193240"/>
    </source>
</evidence>
<dbReference type="GO" id="GO:0008270">
    <property type="term" value="F:zinc ion binding"/>
    <property type="evidence" value="ECO:0007669"/>
    <property type="project" value="UniProtKB-KW"/>
</dbReference>
<dbReference type="SUPFAM" id="SSF161219">
    <property type="entry name" value="CHY zinc finger-like"/>
    <property type="match status" value="1"/>
</dbReference>
<dbReference type="InterPro" id="IPR001841">
    <property type="entry name" value="Znf_RING"/>
</dbReference>
<dbReference type="GO" id="GO:0061630">
    <property type="term" value="F:ubiquitin protein ligase activity"/>
    <property type="evidence" value="ECO:0007669"/>
    <property type="project" value="TreeGrafter"/>
</dbReference>
<feature type="compositionally biased region" description="Low complexity" evidence="5">
    <location>
        <begin position="560"/>
        <end position="575"/>
    </location>
</feature>
<feature type="compositionally biased region" description="Acidic residues" evidence="5">
    <location>
        <begin position="763"/>
        <end position="776"/>
    </location>
</feature>
<feature type="region of interest" description="Disordered" evidence="5">
    <location>
        <begin position="557"/>
        <end position="577"/>
    </location>
</feature>
<feature type="compositionally biased region" description="Basic and acidic residues" evidence="5">
    <location>
        <begin position="799"/>
        <end position="815"/>
    </location>
</feature>